<name>A0A0V0H3Q8_SOLCH</name>
<proteinExistence type="predicted"/>
<keyword evidence="1" id="KW-1133">Transmembrane helix</keyword>
<keyword evidence="1" id="KW-0812">Transmembrane</keyword>
<evidence type="ECO:0000256" key="1">
    <source>
        <dbReference type="SAM" id="Phobius"/>
    </source>
</evidence>
<dbReference type="EMBL" id="GEDG01025853">
    <property type="protein sequence ID" value="JAP14952.1"/>
    <property type="molecule type" value="Transcribed_RNA"/>
</dbReference>
<dbReference type="AlphaFoldDB" id="A0A0V0H3Q8"/>
<feature type="non-terminal residue" evidence="2">
    <location>
        <position position="70"/>
    </location>
</feature>
<organism evidence="2">
    <name type="scientific">Solanum chacoense</name>
    <name type="common">Chaco potato</name>
    <dbReference type="NCBI Taxonomy" id="4108"/>
    <lineage>
        <taxon>Eukaryota</taxon>
        <taxon>Viridiplantae</taxon>
        <taxon>Streptophyta</taxon>
        <taxon>Embryophyta</taxon>
        <taxon>Tracheophyta</taxon>
        <taxon>Spermatophyta</taxon>
        <taxon>Magnoliopsida</taxon>
        <taxon>eudicotyledons</taxon>
        <taxon>Gunneridae</taxon>
        <taxon>Pentapetalae</taxon>
        <taxon>asterids</taxon>
        <taxon>lamiids</taxon>
        <taxon>Solanales</taxon>
        <taxon>Solanaceae</taxon>
        <taxon>Solanoideae</taxon>
        <taxon>Solaneae</taxon>
        <taxon>Solanum</taxon>
    </lineage>
</organism>
<evidence type="ECO:0000313" key="2">
    <source>
        <dbReference type="EMBL" id="JAP14952.1"/>
    </source>
</evidence>
<sequence length="70" mass="8234">MHYFVFLFLSCRICTAPLLVAMFSYSLYLDLLHLSQDPRVFRKQPLYLHEVVVRSAYTLPSSRPPLMGFH</sequence>
<feature type="transmembrane region" description="Helical" evidence="1">
    <location>
        <begin position="6"/>
        <end position="29"/>
    </location>
</feature>
<reference evidence="2" key="1">
    <citation type="submission" date="2015-12" db="EMBL/GenBank/DDBJ databases">
        <title>Gene expression during late stages of embryo sac development: a critical building block for successful pollen-pistil interactions.</title>
        <authorList>
            <person name="Liu Y."/>
            <person name="Joly V."/>
            <person name="Sabar M."/>
            <person name="Matton D.P."/>
        </authorList>
    </citation>
    <scope>NUCLEOTIDE SEQUENCE</scope>
</reference>
<protein>
    <submittedName>
        <fullName evidence="2">Putative ovule protein</fullName>
    </submittedName>
</protein>
<accession>A0A0V0H3Q8</accession>
<keyword evidence="1" id="KW-0472">Membrane</keyword>